<reference evidence="2 3" key="1">
    <citation type="submission" date="2020-03" db="EMBL/GenBank/DDBJ databases">
        <title>Genomic Encyclopedia of Type Strains, Phase IV (KMG-IV): sequencing the most valuable type-strain genomes for metagenomic binning, comparative biology and taxonomic classification.</title>
        <authorList>
            <person name="Goeker M."/>
        </authorList>
    </citation>
    <scope>NUCLEOTIDE SEQUENCE [LARGE SCALE GENOMIC DNA]</scope>
    <source>
        <strain evidence="2 3">DSM 102865</strain>
    </source>
</reference>
<dbReference type="Gene3D" id="3.30.720.120">
    <property type="match status" value="1"/>
</dbReference>
<dbReference type="PANTHER" id="PTHR34109">
    <property type="entry name" value="BNAUNNG04460D PROTEIN-RELATED"/>
    <property type="match status" value="1"/>
</dbReference>
<proteinExistence type="predicted"/>
<dbReference type="EMBL" id="JAASQJ010000002">
    <property type="protein sequence ID" value="NIJ52644.1"/>
    <property type="molecule type" value="Genomic_DNA"/>
</dbReference>
<dbReference type="PANTHER" id="PTHR34109:SF1">
    <property type="entry name" value="VOC DOMAIN-CONTAINING PROTEIN"/>
    <property type="match status" value="1"/>
</dbReference>
<organism evidence="2 3">
    <name type="scientific">Dyadobacter arcticus</name>
    <dbReference type="NCBI Taxonomy" id="1078754"/>
    <lineage>
        <taxon>Bacteria</taxon>
        <taxon>Pseudomonadati</taxon>
        <taxon>Bacteroidota</taxon>
        <taxon>Cytophagia</taxon>
        <taxon>Cytophagales</taxon>
        <taxon>Spirosomataceae</taxon>
        <taxon>Dyadobacter</taxon>
    </lineage>
</organism>
<comment type="caution">
    <text evidence="2">The sequence shown here is derived from an EMBL/GenBank/DDBJ whole genome shotgun (WGS) entry which is preliminary data.</text>
</comment>
<dbReference type="Proteomes" id="UP001179181">
    <property type="component" value="Unassembled WGS sequence"/>
</dbReference>
<dbReference type="InterPro" id="IPR029068">
    <property type="entry name" value="Glyas_Bleomycin-R_OHBP_Dase"/>
</dbReference>
<protein>
    <submittedName>
        <fullName evidence="2">Glyoxalase superfamily protein PhnB</fullName>
    </submittedName>
</protein>
<gene>
    <name evidence="2" type="ORF">FHS68_001814</name>
</gene>
<evidence type="ECO:0000259" key="1">
    <source>
        <dbReference type="PROSITE" id="PS51819"/>
    </source>
</evidence>
<dbReference type="RefSeq" id="WP_167269239.1">
    <property type="nucleotide sequence ID" value="NZ_JAASQJ010000002.1"/>
</dbReference>
<dbReference type="Pfam" id="PF00903">
    <property type="entry name" value="Glyoxalase"/>
    <property type="match status" value="1"/>
</dbReference>
<dbReference type="InterPro" id="IPR004360">
    <property type="entry name" value="Glyas_Fos-R_dOase_dom"/>
</dbReference>
<name>A0ABX0UKW6_9BACT</name>
<dbReference type="SUPFAM" id="SSF54593">
    <property type="entry name" value="Glyoxalase/Bleomycin resistance protein/Dihydroxybiphenyl dioxygenase"/>
    <property type="match status" value="1"/>
</dbReference>
<dbReference type="Gene3D" id="3.30.720.110">
    <property type="match status" value="1"/>
</dbReference>
<dbReference type="CDD" id="cd07246">
    <property type="entry name" value="VOC_like"/>
    <property type="match status" value="1"/>
</dbReference>
<sequence length="178" mass="20219">MKAKNSSRINTIPDSYTAVTPWLISESSEKLITFMEAVFGAEEVPNSKIKNEEGVVIHVVVKIGDAMVMLFDSREGWNPTPSFLNVYVDDIEKSYEKALDLGSKSVTDITSLWFGEKVCRILDPFGNLWWINERVENIDPTDPKEAQKRSSTPEAIKNVEYIQKSLNEAMRIQQEFLA</sequence>
<feature type="domain" description="VOC" evidence="1">
    <location>
        <begin position="15"/>
        <end position="134"/>
    </location>
</feature>
<keyword evidence="3" id="KW-1185">Reference proteome</keyword>
<accession>A0ABX0UKW6</accession>
<evidence type="ECO:0000313" key="3">
    <source>
        <dbReference type="Proteomes" id="UP001179181"/>
    </source>
</evidence>
<dbReference type="PROSITE" id="PS51819">
    <property type="entry name" value="VOC"/>
    <property type="match status" value="1"/>
</dbReference>
<evidence type="ECO:0000313" key="2">
    <source>
        <dbReference type="EMBL" id="NIJ52644.1"/>
    </source>
</evidence>
<dbReference type="InterPro" id="IPR037523">
    <property type="entry name" value="VOC_core"/>
</dbReference>